<sequence length="115" mass="13385">MCQKDREHTDAELSLENAQYRMANLLRAAYDEGYVEGFVEKYTEGYARRYAEIYTKLDAERGAECDAESYQKHYEEGLRQARIAAARDLLEEGKRAELIKKYTFLSDAEIAELQK</sequence>
<comment type="caution">
    <text evidence="1">The sequence shown here is derived from an EMBL/GenBank/DDBJ whole genome shotgun (WGS) entry which is preliminary data.</text>
</comment>
<dbReference type="EMBL" id="DXEV01000102">
    <property type="protein sequence ID" value="HIX56874.1"/>
    <property type="molecule type" value="Genomic_DNA"/>
</dbReference>
<gene>
    <name evidence="1" type="ORF">H9850_05325</name>
</gene>
<dbReference type="AlphaFoldDB" id="A0A9D2B1D5"/>
<proteinExistence type="predicted"/>
<evidence type="ECO:0000313" key="2">
    <source>
        <dbReference type="Proteomes" id="UP000886829"/>
    </source>
</evidence>
<protein>
    <submittedName>
        <fullName evidence="1">Uncharacterized protein</fullName>
    </submittedName>
</protein>
<name>A0A9D2B1D5_9GAMM</name>
<evidence type="ECO:0000313" key="1">
    <source>
        <dbReference type="EMBL" id="HIX56874.1"/>
    </source>
</evidence>
<dbReference type="Proteomes" id="UP000886829">
    <property type="component" value="Unassembled WGS sequence"/>
</dbReference>
<reference evidence="1" key="1">
    <citation type="journal article" date="2021" name="PeerJ">
        <title>Extensive microbial diversity within the chicken gut microbiome revealed by metagenomics and culture.</title>
        <authorList>
            <person name="Gilroy R."/>
            <person name="Ravi A."/>
            <person name="Getino M."/>
            <person name="Pursley I."/>
            <person name="Horton D.L."/>
            <person name="Alikhan N.F."/>
            <person name="Baker D."/>
            <person name="Gharbi K."/>
            <person name="Hall N."/>
            <person name="Watson M."/>
            <person name="Adriaenssens E.M."/>
            <person name="Foster-Nyarko E."/>
            <person name="Jarju S."/>
            <person name="Secka A."/>
            <person name="Antonio M."/>
            <person name="Oren A."/>
            <person name="Chaudhuri R.R."/>
            <person name="La Ragione R."/>
            <person name="Hildebrand F."/>
            <person name="Pallen M.J."/>
        </authorList>
    </citation>
    <scope>NUCLEOTIDE SEQUENCE</scope>
    <source>
        <strain evidence="1">USASDec5-558</strain>
    </source>
</reference>
<organism evidence="1 2">
    <name type="scientific">Candidatus Anaerobiospirillum pullistercoris</name>
    <dbReference type="NCBI Taxonomy" id="2838452"/>
    <lineage>
        <taxon>Bacteria</taxon>
        <taxon>Pseudomonadati</taxon>
        <taxon>Pseudomonadota</taxon>
        <taxon>Gammaproteobacteria</taxon>
        <taxon>Aeromonadales</taxon>
        <taxon>Succinivibrionaceae</taxon>
        <taxon>Anaerobiospirillum</taxon>
    </lineage>
</organism>
<accession>A0A9D2B1D5</accession>
<reference evidence="1" key="2">
    <citation type="submission" date="2021-04" db="EMBL/GenBank/DDBJ databases">
        <authorList>
            <person name="Gilroy R."/>
        </authorList>
    </citation>
    <scope>NUCLEOTIDE SEQUENCE</scope>
    <source>
        <strain evidence="1">USASDec5-558</strain>
    </source>
</reference>